<dbReference type="SUPFAM" id="SSF52821">
    <property type="entry name" value="Rhodanese/Cell cycle control phosphatase"/>
    <property type="match status" value="2"/>
</dbReference>
<dbReference type="SMART" id="SM00450">
    <property type="entry name" value="RHOD"/>
    <property type="match status" value="2"/>
</dbReference>
<dbReference type="PROSITE" id="PS50206">
    <property type="entry name" value="RHODANESE_3"/>
    <property type="match status" value="2"/>
</dbReference>
<accession>A0ABW3KY09</accession>
<dbReference type="EC" id="2.8.1.-" evidence="4"/>
<keyword evidence="5" id="KW-1185">Reference proteome</keyword>
<dbReference type="Pfam" id="PF00581">
    <property type="entry name" value="Rhodanese"/>
    <property type="match status" value="2"/>
</dbReference>
<evidence type="ECO:0000313" key="5">
    <source>
        <dbReference type="Proteomes" id="UP001596990"/>
    </source>
</evidence>
<dbReference type="InterPro" id="IPR001763">
    <property type="entry name" value="Rhodanese-like_dom"/>
</dbReference>
<reference evidence="5" key="1">
    <citation type="journal article" date="2019" name="Int. J. Syst. Evol. Microbiol.">
        <title>The Global Catalogue of Microorganisms (GCM) 10K type strain sequencing project: providing services to taxonomists for standard genome sequencing and annotation.</title>
        <authorList>
            <consortium name="The Broad Institute Genomics Platform"/>
            <consortium name="The Broad Institute Genome Sequencing Center for Infectious Disease"/>
            <person name="Wu L."/>
            <person name="Ma J."/>
        </authorList>
    </citation>
    <scope>NUCLEOTIDE SEQUENCE [LARGE SCALE GENOMIC DNA]</scope>
    <source>
        <strain evidence="5">CCUG 56607</strain>
    </source>
</reference>
<feature type="domain" description="Rhodanese" evidence="3">
    <location>
        <begin position="15"/>
        <end position="134"/>
    </location>
</feature>
<dbReference type="CDD" id="cd01448">
    <property type="entry name" value="TST_Repeat_1"/>
    <property type="match status" value="1"/>
</dbReference>
<organism evidence="4 5">
    <name type="scientific">Thalassobacillus hwangdonensis</name>
    <dbReference type="NCBI Taxonomy" id="546108"/>
    <lineage>
        <taxon>Bacteria</taxon>
        <taxon>Bacillati</taxon>
        <taxon>Bacillota</taxon>
        <taxon>Bacilli</taxon>
        <taxon>Bacillales</taxon>
        <taxon>Bacillaceae</taxon>
        <taxon>Thalassobacillus</taxon>
    </lineage>
</organism>
<dbReference type="Proteomes" id="UP001596990">
    <property type="component" value="Unassembled WGS sequence"/>
</dbReference>
<feature type="domain" description="Rhodanese" evidence="3">
    <location>
        <begin position="165"/>
        <end position="275"/>
    </location>
</feature>
<dbReference type="InterPro" id="IPR045078">
    <property type="entry name" value="TST/MPST-like"/>
</dbReference>
<sequence length="280" mass="31688">MSHILTVKEAKKLMDREDVIFVDCRFDLKDNQKGKEAYINAHIPWAVYFDLERHMSGKVRKQGGRHPLPDPQSFSKLLGEAGITSETIVIGYDENRSTMSARLLWLMKFFAHKNVYLLDGGMDAWKAEGLPLENGETVAHGVEEYPYQLQQAMVCGMEEVQKEKDKHAVALLDSREFERFAGWVEPIDAKAGHIPGAVQITWHDVYTSEGKWKPANELRELYKEISESEKVIVYCGSGVTAASNVIGLWEAGYRDVQLYVGSFSDWISRTENPVGTLSKD</sequence>
<evidence type="ECO:0000259" key="3">
    <source>
        <dbReference type="PROSITE" id="PS50206"/>
    </source>
</evidence>
<keyword evidence="1 4" id="KW-0808">Transferase</keyword>
<dbReference type="PANTHER" id="PTHR11364">
    <property type="entry name" value="THIOSULFATE SULFERTANSFERASE"/>
    <property type="match status" value="1"/>
</dbReference>
<dbReference type="EMBL" id="JBHTKL010000001">
    <property type="protein sequence ID" value="MFD1018431.1"/>
    <property type="molecule type" value="Genomic_DNA"/>
</dbReference>
<dbReference type="PANTHER" id="PTHR11364:SF27">
    <property type="entry name" value="SULFURTRANSFERASE"/>
    <property type="match status" value="1"/>
</dbReference>
<dbReference type="InterPro" id="IPR036873">
    <property type="entry name" value="Rhodanese-like_dom_sf"/>
</dbReference>
<name>A0ABW3KY09_9BACI</name>
<dbReference type="GO" id="GO:0016740">
    <property type="term" value="F:transferase activity"/>
    <property type="evidence" value="ECO:0007669"/>
    <property type="project" value="UniProtKB-KW"/>
</dbReference>
<protein>
    <submittedName>
        <fullName evidence="4">Sulfurtransferase</fullName>
        <ecNumber evidence="4">2.8.1.-</ecNumber>
    </submittedName>
</protein>
<evidence type="ECO:0000256" key="1">
    <source>
        <dbReference type="ARBA" id="ARBA00022679"/>
    </source>
</evidence>
<dbReference type="CDD" id="cd01449">
    <property type="entry name" value="TST_Repeat_2"/>
    <property type="match status" value="1"/>
</dbReference>
<proteinExistence type="predicted"/>
<dbReference type="Gene3D" id="3.40.250.10">
    <property type="entry name" value="Rhodanese-like domain"/>
    <property type="match status" value="2"/>
</dbReference>
<comment type="caution">
    <text evidence="4">The sequence shown here is derived from an EMBL/GenBank/DDBJ whole genome shotgun (WGS) entry which is preliminary data.</text>
</comment>
<gene>
    <name evidence="4" type="ORF">ACFQ2J_04375</name>
</gene>
<evidence type="ECO:0000313" key="4">
    <source>
        <dbReference type="EMBL" id="MFD1018431.1"/>
    </source>
</evidence>
<dbReference type="RefSeq" id="WP_386056925.1">
    <property type="nucleotide sequence ID" value="NZ_JBHTKL010000001.1"/>
</dbReference>
<evidence type="ECO:0000256" key="2">
    <source>
        <dbReference type="ARBA" id="ARBA00022737"/>
    </source>
</evidence>
<keyword evidence="2" id="KW-0677">Repeat</keyword>